<proteinExistence type="predicted"/>
<organism evidence="1 2">
    <name type="scientific">Clohesyomyces aquaticus</name>
    <dbReference type="NCBI Taxonomy" id="1231657"/>
    <lineage>
        <taxon>Eukaryota</taxon>
        <taxon>Fungi</taxon>
        <taxon>Dikarya</taxon>
        <taxon>Ascomycota</taxon>
        <taxon>Pezizomycotina</taxon>
        <taxon>Dothideomycetes</taxon>
        <taxon>Pleosporomycetidae</taxon>
        <taxon>Pleosporales</taxon>
        <taxon>Lindgomycetaceae</taxon>
        <taxon>Clohesyomyces</taxon>
    </lineage>
</organism>
<evidence type="ECO:0000313" key="2">
    <source>
        <dbReference type="Proteomes" id="UP000193144"/>
    </source>
</evidence>
<gene>
    <name evidence="1" type="ORF">BCR34DRAFT_567549</name>
</gene>
<comment type="caution">
    <text evidence="1">The sequence shown here is derived from an EMBL/GenBank/DDBJ whole genome shotgun (WGS) entry which is preliminary data.</text>
</comment>
<sequence>MSLDLDLFLERRPFERIHQPTHTPGSPSLIHLPMYLFTVPEIRHPYPEPPRPVHLPRRIAPATEFTGLGGGRPV</sequence>
<dbReference type="EMBL" id="MCFA01000079">
    <property type="protein sequence ID" value="ORY09964.1"/>
    <property type="molecule type" value="Genomic_DNA"/>
</dbReference>
<reference evidence="1 2" key="1">
    <citation type="submission" date="2016-07" db="EMBL/GenBank/DDBJ databases">
        <title>Pervasive Adenine N6-methylation of Active Genes in Fungi.</title>
        <authorList>
            <consortium name="DOE Joint Genome Institute"/>
            <person name="Mondo S.J."/>
            <person name="Dannebaum R.O."/>
            <person name="Kuo R.C."/>
            <person name="Labutti K."/>
            <person name="Haridas S."/>
            <person name="Kuo A."/>
            <person name="Salamov A."/>
            <person name="Ahrendt S.R."/>
            <person name="Lipzen A."/>
            <person name="Sullivan W."/>
            <person name="Andreopoulos W.B."/>
            <person name="Clum A."/>
            <person name="Lindquist E."/>
            <person name="Daum C."/>
            <person name="Ramamoorthy G.K."/>
            <person name="Gryganskyi A."/>
            <person name="Culley D."/>
            <person name="Magnuson J.K."/>
            <person name="James T.Y."/>
            <person name="O'Malley M.A."/>
            <person name="Stajich J.E."/>
            <person name="Spatafora J.W."/>
            <person name="Visel A."/>
            <person name="Grigoriev I.V."/>
        </authorList>
    </citation>
    <scope>NUCLEOTIDE SEQUENCE [LARGE SCALE GENOMIC DNA]</scope>
    <source>
        <strain evidence="1 2">CBS 115471</strain>
    </source>
</reference>
<dbReference type="AlphaFoldDB" id="A0A1Y1ZIE8"/>
<keyword evidence="2" id="KW-1185">Reference proteome</keyword>
<evidence type="ECO:0000313" key="1">
    <source>
        <dbReference type="EMBL" id="ORY09964.1"/>
    </source>
</evidence>
<name>A0A1Y1ZIE8_9PLEO</name>
<dbReference type="Proteomes" id="UP000193144">
    <property type="component" value="Unassembled WGS sequence"/>
</dbReference>
<protein>
    <submittedName>
        <fullName evidence="1">Uncharacterized protein</fullName>
    </submittedName>
</protein>
<accession>A0A1Y1ZIE8</accession>